<evidence type="ECO:0000313" key="4">
    <source>
        <dbReference type="EMBL" id="THF57602.1"/>
    </source>
</evidence>
<dbReference type="SUPFAM" id="SSF46689">
    <property type="entry name" value="Homeodomain-like"/>
    <property type="match status" value="1"/>
</dbReference>
<dbReference type="SUPFAM" id="SSF48498">
    <property type="entry name" value="Tetracyclin repressor-like, C-terminal domain"/>
    <property type="match status" value="1"/>
</dbReference>
<dbReference type="InterPro" id="IPR039536">
    <property type="entry name" value="TetR_C_Proteobacteria"/>
</dbReference>
<evidence type="ECO:0000256" key="2">
    <source>
        <dbReference type="PROSITE-ProRule" id="PRU00335"/>
    </source>
</evidence>
<dbReference type="InterPro" id="IPR036271">
    <property type="entry name" value="Tet_transcr_reg_TetR-rel_C_sf"/>
</dbReference>
<proteinExistence type="predicted"/>
<gene>
    <name evidence="4" type="ORF">E6C48_10985</name>
</gene>
<dbReference type="PANTHER" id="PTHR30055">
    <property type="entry name" value="HTH-TYPE TRANSCRIPTIONAL REGULATOR RUTR"/>
    <property type="match status" value="1"/>
</dbReference>
<dbReference type="Proteomes" id="UP000306441">
    <property type="component" value="Unassembled WGS sequence"/>
</dbReference>
<organism evidence="4 5">
    <name type="scientific">Ollibium composti</name>
    <dbReference type="NCBI Taxonomy" id="2675109"/>
    <lineage>
        <taxon>Bacteria</taxon>
        <taxon>Pseudomonadati</taxon>
        <taxon>Pseudomonadota</taxon>
        <taxon>Alphaproteobacteria</taxon>
        <taxon>Hyphomicrobiales</taxon>
        <taxon>Phyllobacteriaceae</taxon>
        <taxon>Ollibium</taxon>
    </lineage>
</organism>
<feature type="DNA-binding region" description="H-T-H motif" evidence="2">
    <location>
        <begin position="40"/>
        <end position="59"/>
    </location>
</feature>
<dbReference type="EMBL" id="SSNY01000005">
    <property type="protein sequence ID" value="THF57602.1"/>
    <property type="molecule type" value="Genomic_DNA"/>
</dbReference>
<dbReference type="Gene3D" id="1.10.357.10">
    <property type="entry name" value="Tetracycline Repressor, domain 2"/>
    <property type="match status" value="1"/>
</dbReference>
<evidence type="ECO:0000313" key="5">
    <source>
        <dbReference type="Proteomes" id="UP000306441"/>
    </source>
</evidence>
<accession>A0ABY2Q7G4</accession>
<dbReference type="PRINTS" id="PR00455">
    <property type="entry name" value="HTHTETR"/>
</dbReference>
<evidence type="ECO:0000256" key="1">
    <source>
        <dbReference type="ARBA" id="ARBA00023125"/>
    </source>
</evidence>
<feature type="domain" description="HTH tetR-type" evidence="3">
    <location>
        <begin position="17"/>
        <end position="77"/>
    </location>
</feature>
<dbReference type="PROSITE" id="PS50977">
    <property type="entry name" value="HTH_TETR_2"/>
    <property type="match status" value="1"/>
</dbReference>
<sequence length="216" mass="23117">MTTVSEGSSLPTGSQVSPARARILDAAFAAFSARGYAQTSMLEIATRAKVSKRELYALVGNKHDMLVACIAERAGRMRSAADMPEPRDRESLADALAAFGERLLREVTDPVVVGVFRLSIAEAERAPEIAQALDSIGRAAARDELAALLAKAQAHGLLQGPPAELARQFLVLLWGELMMNLLLRLVDTPTFEEVGERARDAASAFLRLHPAGEPAG</sequence>
<keyword evidence="1 2" id="KW-0238">DNA-binding</keyword>
<dbReference type="InterPro" id="IPR009057">
    <property type="entry name" value="Homeodomain-like_sf"/>
</dbReference>
<protein>
    <submittedName>
        <fullName evidence="4">TetR/AcrR family transcriptional regulator</fullName>
    </submittedName>
</protein>
<dbReference type="InterPro" id="IPR050109">
    <property type="entry name" value="HTH-type_TetR-like_transc_reg"/>
</dbReference>
<name>A0ABY2Q7G4_9HYPH</name>
<dbReference type="Gene3D" id="1.10.10.60">
    <property type="entry name" value="Homeodomain-like"/>
    <property type="match status" value="1"/>
</dbReference>
<dbReference type="InterPro" id="IPR001647">
    <property type="entry name" value="HTH_TetR"/>
</dbReference>
<reference evidence="4 5" key="1">
    <citation type="submission" date="2019-04" db="EMBL/GenBank/DDBJ databases">
        <title>Mesorhizobium composti sp. nov., isolated from compost.</title>
        <authorList>
            <person name="Lin S.-Y."/>
            <person name="Hameed A."/>
            <person name="Hsieh Y.-T."/>
            <person name="Young C.-C."/>
        </authorList>
    </citation>
    <scope>NUCLEOTIDE SEQUENCE [LARGE SCALE GENOMIC DNA]</scope>
    <source>
        <strain evidence="4 5">CC-YTH430</strain>
    </source>
</reference>
<dbReference type="Pfam" id="PF00440">
    <property type="entry name" value="TetR_N"/>
    <property type="match status" value="1"/>
</dbReference>
<dbReference type="Pfam" id="PF14246">
    <property type="entry name" value="TetR_C_7"/>
    <property type="match status" value="1"/>
</dbReference>
<dbReference type="PANTHER" id="PTHR30055:SF146">
    <property type="entry name" value="HTH-TYPE TRANSCRIPTIONAL DUAL REGULATOR CECR"/>
    <property type="match status" value="1"/>
</dbReference>
<comment type="caution">
    <text evidence="4">The sequence shown here is derived from an EMBL/GenBank/DDBJ whole genome shotgun (WGS) entry which is preliminary data.</text>
</comment>
<evidence type="ECO:0000259" key="3">
    <source>
        <dbReference type="PROSITE" id="PS50977"/>
    </source>
</evidence>
<keyword evidence="5" id="KW-1185">Reference proteome</keyword>